<organism evidence="10 11">
    <name type="scientific">Acrobeloides nanus</name>
    <dbReference type="NCBI Taxonomy" id="290746"/>
    <lineage>
        <taxon>Eukaryota</taxon>
        <taxon>Metazoa</taxon>
        <taxon>Ecdysozoa</taxon>
        <taxon>Nematoda</taxon>
        <taxon>Chromadorea</taxon>
        <taxon>Rhabditida</taxon>
        <taxon>Tylenchina</taxon>
        <taxon>Cephalobomorpha</taxon>
        <taxon>Cephaloboidea</taxon>
        <taxon>Cephalobidae</taxon>
        <taxon>Acrobeloides</taxon>
    </lineage>
</organism>
<dbReference type="PROSITE" id="PS50082">
    <property type="entry name" value="WD_REPEATS_2"/>
    <property type="match status" value="6"/>
</dbReference>
<comment type="subcellular location">
    <subcellularLocation>
        <location evidence="1">Nucleus</location>
    </subcellularLocation>
</comment>
<dbReference type="Gene3D" id="2.130.10.10">
    <property type="entry name" value="YVTN repeat-like/Quinoprotein amine dehydrogenase"/>
    <property type="match status" value="1"/>
</dbReference>
<dbReference type="PROSITE" id="PS50294">
    <property type="entry name" value="WD_REPEATS_REGION"/>
    <property type="match status" value="6"/>
</dbReference>
<dbReference type="PROSITE" id="PS00678">
    <property type="entry name" value="WD_REPEATS_1"/>
    <property type="match status" value="2"/>
</dbReference>
<dbReference type="GO" id="GO:0003714">
    <property type="term" value="F:transcription corepressor activity"/>
    <property type="evidence" value="ECO:0007669"/>
    <property type="project" value="InterPro"/>
</dbReference>
<proteinExistence type="inferred from homology"/>
<dbReference type="InterPro" id="IPR020472">
    <property type="entry name" value="WD40_PAC1"/>
</dbReference>
<dbReference type="InterPro" id="IPR019775">
    <property type="entry name" value="WD40_repeat_CS"/>
</dbReference>
<feature type="region of interest" description="Disordered" evidence="9">
    <location>
        <begin position="178"/>
        <end position="207"/>
    </location>
</feature>
<dbReference type="SMART" id="SM00320">
    <property type="entry name" value="WD40"/>
    <property type="match status" value="8"/>
</dbReference>
<dbReference type="InterPro" id="IPR001680">
    <property type="entry name" value="WD40_rpt"/>
</dbReference>
<dbReference type="SMART" id="SM00667">
    <property type="entry name" value="LisH"/>
    <property type="match status" value="1"/>
</dbReference>
<feature type="repeat" description="WD" evidence="8">
    <location>
        <begin position="593"/>
        <end position="634"/>
    </location>
</feature>
<keyword evidence="6" id="KW-0539">Nucleus</keyword>
<feature type="repeat" description="WD" evidence="8">
    <location>
        <begin position="401"/>
        <end position="442"/>
    </location>
</feature>
<dbReference type="InterPro" id="IPR006594">
    <property type="entry name" value="LisH"/>
</dbReference>
<evidence type="ECO:0000256" key="7">
    <source>
        <dbReference type="ARBA" id="ARBA00025741"/>
    </source>
</evidence>
<dbReference type="SUPFAM" id="SSF50978">
    <property type="entry name" value="WD40 repeat-like"/>
    <property type="match status" value="2"/>
</dbReference>
<feature type="region of interest" description="Disordered" evidence="9">
    <location>
        <begin position="102"/>
        <end position="161"/>
    </location>
</feature>
<dbReference type="PRINTS" id="PR00320">
    <property type="entry name" value="GPROTEINBRPT"/>
</dbReference>
<evidence type="ECO:0000256" key="5">
    <source>
        <dbReference type="ARBA" id="ARBA00023163"/>
    </source>
</evidence>
<feature type="repeat" description="WD" evidence="8">
    <location>
        <begin position="677"/>
        <end position="718"/>
    </location>
</feature>
<evidence type="ECO:0000256" key="3">
    <source>
        <dbReference type="ARBA" id="ARBA00022737"/>
    </source>
</evidence>
<dbReference type="CDD" id="cd00200">
    <property type="entry name" value="WD40"/>
    <property type="match status" value="1"/>
</dbReference>
<comment type="similarity">
    <text evidence="7">Belongs to the WD repeat EBI family.</text>
</comment>
<protein>
    <submittedName>
        <fullName evidence="11">LisH domain-containing protein</fullName>
    </submittedName>
</protein>
<evidence type="ECO:0000256" key="8">
    <source>
        <dbReference type="PROSITE-ProRule" id="PRU00221"/>
    </source>
</evidence>
<dbReference type="InterPro" id="IPR015943">
    <property type="entry name" value="WD40/YVTN_repeat-like_dom_sf"/>
</dbReference>
<dbReference type="FunFam" id="2.130.10.10:FF:000218">
    <property type="entry name" value="WD40 repeat-containing protein HOS15"/>
    <property type="match status" value="1"/>
</dbReference>
<keyword evidence="5" id="KW-0804">Transcription</keyword>
<feature type="repeat" description="WD" evidence="8">
    <location>
        <begin position="635"/>
        <end position="676"/>
    </location>
</feature>
<evidence type="ECO:0000313" key="11">
    <source>
        <dbReference type="WBParaSite" id="ACRNAN_scaffold2097.g11007.t1"/>
    </source>
</evidence>
<evidence type="ECO:0000313" key="10">
    <source>
        <dbReference type="Proteomes" id="UP000887540"/>
    </source>
</evidence>
<dbReference type="Proteomes" id="UP000887540">
    <property type="component" value="Unplaced"/>
</dbReference>
<feature type="region of interest" description="Disordered" evidence="9">
    <location>
        <begin position="274"/>
        <end position="300"/>
    </location>
</feature>
<dbReference type="InterPro" id="IPR036322">
    <property type="entry name" value="WD40_repeat_dom_sf"/>
</dbReference>
<keyword evidence="2 8" id="KW-0853">WD repeat</keyword>
<dbReference type="PROSITE" id="PS50896">
    <property type="entry name" value="LISH"/>
    <property type="match status" value="1"/>
</dbReference>
<keyword evidence="3" id="KW-0677">Repeat</keyword>
<dbReference type="GO" id="GO:0000118">
    <property type="term" value="C:histone deacetylase complex"/>
    <property type="evidence" value="ECO:0007669"/>
    <property type="project" value="TreeGrafter"/>
</dbReference>
<dbReference type="Gene3D" id="1.20.960.30">
    <property type="match status" value="1"/>
</dbReference>
<dbReference type="AlphaFoldDB" id="A0A914D8B0"/>
<evidence type="ECO:0000256" key="6">
    <source>
        <dbReference type="ARBA" id="ARBA00023242"/>
    </source>
</evidence>
<feature type="compositionally biased region" description="Basic and acidic residues" evidence="9">
    <location>
        <begin position="290"/>
        <end position="300"/>
    </location>
</feature>
<feature type="compositionally biased region" description="Low complexity" evidence="9">
    <location>
        <begin position="178"/>
        <end position="192"/>
    </location>
</feature>
<accession>A0A914D8B0</accession>
<dbReference type="WBParaSite" id="ACRNAN_scaffold2097.g11007.t1">
    <property type="protein sequence ID" value="ACRNAN_scaffold2097.g11007.t1"/>
    <property type="gene ID" value="ACRNAN_scaffold2097.g11007"/>
</dbReference>
<dbReference type="GO" id="GO:0006357">
    <property type="term" value="P:regulation of transcription by RNA polymerase II"/>
    <property type="evidence" value="ECO:0007669"/>
    <property type="project" value="TreeGrafter"/>
</dbReference>
<dbReference type="FunFam" id="1.20.960.30:FF:000001">
    <property type="entry name" value="F-box-like/WD repeat-containing protein TBL1XR1"/>
    <property type="match status" value="1"/>
</dbReference>
<dbReference type="PANTHER" id="PTHR22846:SF2">
    <property type="entry name" value="F-BOX-LIKE_WD REPEAT-CONTAINING PROTEIN EBI"/>
    <property type="match status" value="1"/>
</dbReference>
<dbReference type="Pfam" id="PF08513">
    <property type="entry name" value="LisH"/>
    <property type="match status" value="1"/>
</dbReference>
<evidence type="ECO:0000256" key="1">
    <source>
        <dbReference type="ARBA" id="ARBA00004123"/>
    </source>
</evidence>
<feature type="repeat" description="WD" evidence="8">
    <location>
        <begin position="469"/>
        <end position="501"/>
    </location>
</feature>
<feature type="repeat" description="WD" evidence="8">
    <location>
        <begin position="510"/>
        <end position="542"/>
    </location>
</feature>
<keyword evidence="10" id="KW-1185">Reference proteome</keyword>
<evidence type="ECO:0000256" key="9">
    <source>
        <dbReference type="SAM" id="MobiDB-lite"/>
    </source>
</evidence>
<feature type="compositionally biased region" description="Polar residues" evidence="9">
    <location>
        <begin position="105"/>
        <end position="146"/>
    </location>
</feature>
<dbReference type="InterPro" id="IPR045183">
    <property type="entry name" value="Ebi-like"/>
</dbReference>
<reference evidence="11" key="1">
    <citation type="submission" date="2022-11" db="UniProtKB">
        <authorList>
            <consortium name="WormBaseParasite"/>
        </authorList>
    </citation>
    <scope>IDENTIFICATION</scope>
</reference>
<name>A0A914D8B0_9BILA</name>
<dbReference type="Pfam" id="PF00400">
    <property type="entry name" value="WD40"/>
    <property type="match status" value="6"/>
</dbReference>
<keyword evidence="4" id="KW-0805">Transcription regulation</keyword>
<evidence type="ECO:0000256" key="4">
    <source>
        <dbReference type="ARBA" id="ARBA00023015"/>
    </source>
</evidence>
<sequence>MTFSSDEVNFLVYRYLEESGFHHSAYLFGTESNVFNAGIDATMVPKGALLSIIQKGIFFTEAELFSIFSDTDLDAKLEKSVGSMTLIESIMPDGVRQKAMEIRSPQCTPRAGTSTTNLSANDRSSLPPSRTPQSIPSTSDGPSINPSGGGGTTTSTHDKQIKRERDMRAQQVMNNLIVSSNSPSANSGSSVPRGFNRHDLKPTISTPSIATTSAAAYGSSLPTAAMAPTPSGQVTSSGFVHLGQGVPSSITTQFNHLQHSVSAAMIGVAAPTSNGVLPSSTSSSSNLIQMERERESREASANRYMPNGHHGFSTAQGNTRVKQLHLGGTNVGGGGGAIGSGTGGGGGGAQVAANTAGSLTSGSVFFGNRGVTFIRRNDKLLPRIDGIDPEIEIDRDNVLYPKGHSGEVFTCAWNPRSDLISTGSGDGTARIWTIPRGDFRATSANVVEKSSVLLKHSPSLPLPAPETSQMASNKDVTSMDWSSNGDHLATGSYNGYTRVWDTNGKLLCTLGAHKGPIFALKWNRRGDRILSAGVDKATIVWDPVKVEQVQQFLFHSSSTLDIDWITDDTFASCSTDHLIHICKIGYDRPLKTFKGHANEVNAIKYDPETSLLASCSDDRTLKIWSLNYENPIFDVSAHDLEINTIRWSPKGRIIASASFDKSVKIWDVENRSLLRTLLKHTEPVYSIAFSPDGKFLASGSLDRCVHVWDVQTGQLVLSHTGDQINGGIFEVGWNHSGDKIAASASDGTLILCDVRYIKNRYLGLL</sequence>
<dbReference type="PANTHER" id="PTHR22846">
    <property type="entry name" value="WD40 REPEAT PROTEIN"/>
    <property type="match status" value="1"/>
</dbReference>
<evidence type="ECO:0000256" key="2">
    <source>
        <dbReference type="ARBA" id="ARBA00022574"/>
    </source>
</evidence>